<proteinExistence type="predicted"/>
<feature type="compositionally biased region" description="Polar residues" evidence="1">
    <location>
        <begin position="183"/>
        <end position="195"/>
    </location>
</feature>
<reference evidence="2" key="2">
    <citation type="submission" date="2016-05" db="EMBL/GenBank/DDBJ databases">
        <title>Comparative analysis highlights variable genome content of wheat rusts and divergence of the mating loci.</title>
        <authorList>
            <person name="Cuomo C.A."/>
            <person name="Bakkeren G."/>
            <person name="Szabo L."/>
            <person name="Khalil H."/>
            <person name="Joly D."/>
            <person name="Goldberg J."/>
            <person name="Young S."/>
            <person name="Zeng Q."/>
            <person name="Fellers J."/>
        </authorList>
    </citation>
    <scope>NUCLEOTIDE SEQUENCE [LARGE SCALE GENOMIC DNA]</scope>
    <source>
        <strain evidence="2">1-1 BBBD Race 1</strain>
    </source>
</reference>
<feature type="region of interest" description="Disordered" evidence="1">
    <location>
        <begin position="135"/>
        <end position="200"/>
    </location>
</feature>
<dbReference type="EnsemblFungi" id="PTTG_25937-t43_1">
    <property type="protein sequence ID" value="PTTG_25937-t43_1-p1"/>
    <property type="gene ID" value="PTTG_25937"/>
</dbReference>
<evidence type="ECO:0000313" key="2">
    <source>
        <dbReference type="EMBL" id="OAV97708.1"/>
    </source>
</evidence>
<dbReference type="VEuPathDB" id="FungiDB:PTTG_25937"/>
<feature type="compositionally biased region" description="Basic and acidic residues" evidence="1">
    <location>
        <begin position="160"/>
        <end position="174"/>
    </location>
</feature>
<evidence type="ECO:0000256" key="1">
    <source>
        <dbReference type="SAM" id="MobiDB-lite"/>
    </source>
</evidence>
<dbReference type="EMBL" id="ADAS02000011">
    <property type="protein sequence ID" value="OAV97708.1"/>
    <property type="molecule type" value="Genomic_DNA"/>
</dbReference>
<protein>
    <submittedName>
        <fullName evidence="2 3">Uncharacterized protein</fullName>
    </submittedName>
</protein>
<reference evidence="3" key="4">
    <citation type="submission" date="2025-05" db="UniProtKB">
        <authorList>
            <consortium name="EnsemblFungi"/>
        </authorList>
    </citation>
    <scope>IDENTIFICATION</scope>
    <source>
        <strain evidence="3">isolate 1-1 / race 1 (BBBD)</strain>
    </source>
</reference>
<reference evidence="3 4" key="3">
    <citation type="journal article" date="2017" name="G3 (Bethesda)">
        <title>Comparative analysis highlights variable genome content of wheat rusts and divergence of the mating loci.</title>
        <authorList>
            <person name="Cuomo C.A."/>
            <person name="Bakkeren G."/>
            <person name="Khalil H.B."/>
            <person name="Panwar V."/>
            <person name="Joly D."/>
            <person name="Linning R."/>
            <person name="Sakthikumar S."/>
            <person name="Song X."/>
            <person name="Adiconis X."/>
            <person name="Fan L."/>
            <person name="Goldberg J.M."/>
            <person name="Levin J.Z."/>
            <person name="Young S."/>
            <person name="Zeng Q."/>
            <person name="Anikster Y."/>
            <person name="Bruce M."/>
            <person name="Wang M."/>
            <person name="Yin C."/>
            <person name="McCallum B."/>
            <person name="Szabo L.J."/>
            <person name="Hulbert S."/>
            <person name="Chen X."/>
            <person name="Fellers J.P."/>
        </authorList>
    </citation>
    <scope>NUCLEOTIDE SEQUENCE</scope>
    <source>
        <strain evidence="3">isolate 1-1 / race 1 (BBBD)</strain>
        <strain evidence="4">Isolate 1-1 / race 1 (BBBD)</strain>
    </source>
</reference>
<reference evidence="2" key="1">
    <citation type="submission" date="2009-11" db="EMBL/GenBank/DDBJ databases">
        <authorList>
            <consortium name="The Broad Institute Genome Sequencing Platform"/>
            <person name="Ward D."/>
            <person name="Feldgarden M."/>
            <person name="Earl A."/>
            <person name="Young S.K."/>
            <person name="Zeng Q."/>
            <person name="Koehrsen M."/>
            <person name="Alvarado L."/>
            <person name="Berlin A."/>
            <person name="Bochicchio J."/>
            <person name="Borenstein D."/>
            <person name="Chapman S.B."/>
            <person name="Chen Z."/>
            <person name="Engels R."/>
            <person name="Freedman E."/>
            <person name="Gellesch M."/>
            <person name="Goldberg J."/>
            <person name="Griggs A."/>
            <person name="Gujja S."/>
            <person name="Heilman E."/>
            <person name="Heiman D."/>
            <person name="Hepburn T."/>
            <person name="Howarth C."/>
            <person name="Jen D."/>
            <person name="Larson L."/>
            <person name="Lewis B."/>
            <person name="Mehta T."/>
            <person name="Park D."/>
            <person name="Pearson M."/>
            <person name="Roberts A."/>
            <person name="Saif S."/>
            <person name="Shea T."/>
            <person name="Shenoy N."/>
            <person name="Sisk P."/>
            <person name="Stolte C."/>
            <person name="Sykes S."/>
            <person name="Thomson T."/>
            <person name="Walk T."/>
            <person name="White J."/>
            <person name="Yandava C."/>
            <person name="Izard J."/>
            <person name="Baranova O.V."/>
            <person name="Blanton J.M."/>
            <person name="Tanner A.C."/>
            <person name="Dewhirst F.E."/>
            <person name="Haas B."/>
            <person name="Nusbaum C."/>
            <person name="Birren B."/>
        </authorList>
    </citation>
    <scope>NUCLEOTIDE SEQUENCE [LARGE SCALE GENOMIC DNA]</scope>
    <source>
        <strain evidence="2">1-1 BBBD Race 1</strain>
    </source>
</reference>
<name>A0A180GZF5_PUCT1</name>
<keyword evidence="4" id="KW-1185">Reference proteome</keyword>
<evidence type="ECO:0000313" key="3">
    <source>
        <dbReference type="EnsemblFungi" id="PTTG_25937-t43_1-p1"/>
    </source>
</evidence>
<evidence type="ECO:0000313" key="4">
    <source>
        <dbReference type="Proteomes" id="UP000005240"/>
    </source>
</evidence>
<sequence length="543" mass="60273">MDIPPTTHTGAPKRKREVCPDSQIPYAEFKESLTMDEVREQYPVADDTSTRAHQSDVELEINKSAMWDWKCVRAAILAKITERDPGVGHEARCNNLAGELDWTVIHLGPPLTPSPSGTMAATNLTWPLIIPSISDKAPGKVPRTKPAAEKVPTNVSGQIRLKENPGPRSLKERITVSAKGKTVESNQTDQSNTAQRDGESIASHYFSAASQRPREENSRSKDRITLLSQDPCTPPVSQQEPPQTPLEGTSNLSQPGLSLIVTKDVTKEVPDLSSGTVHLNQRLARAHQIHPARGMNPMIEVTIMYTLYVPFGKDTRGQVYSQLWETSEPPRTIRLGLTELDFNGLKDKIWEHLSEENRIQRVDLVAKASDRADRLIWSFTANSSSQAKVVIEVCMPQDYEVITPLPQETEWSYSRVSHPVLPVLCGPSPSAPRPQAANPSPSAFRPNTPIGPLQAPVVDANGSPHATRPKKELLDLSIDGFLSYCRIPLKDKRVDQVIYDQQILHWTSFIGQTHNSLEALGFGWGVRDLILRGLERVKKELNI</sequence>
<dbReference type="AlphaFoldDB" id="A0A180GZF5"/>
<feature type="region of interest" description="Disordered" evidence="1">
    <location>
        <begin position="226"/>
        <end position="255"/>
    </location>
</feature>
<dbReference type="Proteomes" id="UP000005240">
    <property type="component" value="Unassembled WGS sequence"/>
</dbReference>
<organism evidence="2">
    <name type="scientific">Puccinia triticina (isolate 1-1 / race 1 (BBBD))</name>
    <name type="common">Brown leaf rust fungus</name>
    <dbReference type="NCBI Taxonomy" id="630390"/>
    <lineage>
        <taxon>Eukaryota</taxon>
        <taxon>Fungi</taxon>
        <taxon>Dikarya</taxon>
        <taxon>Basidiomycota</taxon>
        <taxon>Pucciniomycotina</taxon>
        <taxon>Pucciniomycetes</taxon>
        <taxon>Pucciniales</taxon>
        <taxon>Pucciniaceae</taxon>
        <taxon>Puccinia</taxon>
    </lineage>
</organism>
<gene>
    <name evidence="2" type="ORF">PTTG_25937</name>
</gene>
<accession>A0A180GZF5</accession>